<accession>A0A8J3ZVN6</accession>
<organism evidence="2 3">
    <name type="scientific">Virgisporangium ochraceum</name>
    <dbReference type="NCBI Taxonomy" id="65505"/>
    <lineage>
        <taxon>Bacteria</taxon>
        <taxon>Bacillati</taxon>
        <taxon>Actinomycetota</taxon>
        <taxon>Actinomycetes</taxon>
        <taxon>Micromonosporales</taxon>
        <taxon>Micromonosporaceae</taxon>
        <taxon>Virgisporangium</taxon>
    </lineage>
</organism>
<feature type="region of interest" description="Disordered" evidence="1">
    <location>
        <begin position="31"/>
        <end position="60"/>
    </location>
</feature>
<dbReference type="Proteomes" id="UP000635606">
    <property type="component" value="Unassembled WGS sequence"/>
</dbReference>
<protein>
    <submittedName>
        <fullName evidence="2">Uncharacterized protein</fullName>
    </submittedName>
</protein>
<evidence type="ECO:0000313" key="3">
    <source>
        <dbReference type="Proteomes" id="UP000635606"/>
    </source>
</evidence>
<evidence type="ECO:0000256" key="1">
    <source>
        <dbReference type="SAM" id="MobiDB-lite"/>
    </source>
</evidence>
<keyword evidence="3" id="KW-1185">Reference proteome</keyword>
<name>A0A8J3ZVN6_9ACTN</name>
<reference evidence="2" key="1">
    <citation type="submission" date="2021-01" db="EMBL/GenBank/DDBJ databases">
        <title>Whole genome shotgun sequence of Virgisporangium ochraceum NBRC 16418.</title>
        <authorList>
            <person name="Komaki H."/>
            <person name="Tamura T."/>
        </authorList>
    </citation>
    <scope>NUCLEOTIDE SEQUENCE</scope>
    <source>
        <strain evidence="2">NBRC 16418</strain>
    </source>
</reference>
<dbReference type="EMBL" id="BOPH01000081">
    <property type="protein sequence ID" value="GIJ70501.1"/>
    <property type="molecule type" value="Genomic_DNA"/>
</dbReference>
<feature type="region of interest" description="Disordered" evidence="1">
    <location>
        <begin position="92"/>
        <end position="131"/>
    </location>
</feature>
<dbReference type="AlphaFoldDB" id="A0A8J3ZVN6"/>
<proteinExistence type="predicted"/>
<sequence length="131" mass="15135">MRNVHRIDPGPIRINKIGFQEPFRYFNQSRDRGAKIAPPMPLTPRDNTWMPGSTVSRRRQPDKISFSGTTVKSRCTLVPQRLILVRRSTRADSANVTHSDTTQAWRTLEEPVHRSRPGGRCEYLDSYQEQT</sequence>
<feature type="compositionally biased region" description="Polar residues" evidence="1">
    <location>
        <begin position="92"/>
        <end position="105"/>
    </location>
</feature>
<evidence type="ECO:0000313" key="2">
    <source>
        <dbReference type="EMBL" id="GIJ70501.1"/>
    </source>
</evidence>
<comment type="caution">
    <text evidence="2">The sequence shown here is derived from an EMBL/GenBank/DDBJ whole genome shotgun (WGS) entry which is preliminary data.</text>
</comment>
<gene>
    <name evidence="2" type="ORF">Voc01_054180</name>
</gene>